<dbReference type="Proteomes" id="UP000218968">
    <property type="component" value="Chromosome"/>
</dbReference>
<evidence type="ECO:0000256" key="1">
    <source>
        <dbReference type="SAM" id="MobiDB-lite"/>
    </source>
</evidence>
<evidence type="ECO:0000313" key="5">
    <source>
        <dbReference type="Proteomes" id="UP000218968"/>
    </source>
</evidence>
<dbReference type="PANTHER" id="PTHR33546">
    <property type="entry name" value="LARGE, MULTIFUNCTIONAL SECRETED PROTEIN-RELATED"/>
    <property type="match status" value="1"/>
</dbReference>
<organism evidence="4 5">
    <name type="scientific">Luteimonas chenhongjianii</name>
    <dbReference type="NCBI Taxonomy" id="2006110"/>
    <lineage>
        <taxon>Bacteria</taxon>
        <taxon>Pseudomonadati</taxon>
        <taxon>Pseudomonadota</taxon>
        <taxon>Gammaproteobacteria</taxon>
        <taxon>Lysobacterales</taxon>
        <taxon>Lysobacteraceae</taxon>
        <taxon>Luteimonas</taxon>
    </lineage>
</organism>
<feature type="signal peptide" evidence="2">
    <location>
        <begin position="1"/>
        <end position="28"/>
    </location>
</feature>
<dbReference type="Pfam" id="PF22807">
    <property type="entry name" value="TrAA12"/>
    <property type="match status" value="1"/>
</dbReference>
<feature type="region of interest" description="Disordered" evidence="1">
    <location>
        <begin position="404"/>
        <end position="429"/>
    </location>
</feature>
<accession>A0A290XEI4</accession>
<feature type="domain" description="Pyrroloquinoline quinone-dependent pyranose dehydrogenase beta-propeller" evidence="3">
    <location>
        <begin position="59"/>
        <end position="398"/>
    </location>
</feature>
<dbReference type="InterPro" id="IPR054539">
    <property type="entry name" value="Beta-prop_PDH"/>
</dbReference>
<dbReference type="Gene3D" id="2.120.10.30">
    <property type="entry name" value="TolB, C-terminal domain"/>
    <property type="match status" value="1"/>
</dbReference>
<dbReference type="CDD" id="cd00865">
    <property type="entry name" value="PEBP_bact_arch"/>
    <property type="match status" value="1"/>
</dbReference>
<name>A0A290XEI4_9GAMM</name>
<dbReference type="OrthoDB" id="9770043at2"/>
<dbReference type="Pfam" id="PF01161">
    <property type="entry name" value="PBP"/>
    <property type="match status" value="1"/>
</dbReference>
<dbReference type="InterPro" id="IPR005247">
    <property type="entry name" value="YbhB_YbcL/LppC-like"/>
</dbReference>
<feature type="chain" id="PRO_5013375909" evidence="2">
    <location>
        <begin position="29"/>
        <end position="604"/>
    </location>
</feature>
<dbReference type="NCBIfam" id="TIGR00481">
    <property type="entry name" value="YbhB/YbcL family Raf kinase inhibitor-like protein"/>
    <property type="match status" value="1"/>
</dbReference>
<dbReference type="SUPFAM" id="SSF50952">
    <property type="entry name" value="Soluble quinoprotein glucose dehydrogenase"/>
    <property type="match status" value="1"/>
</dbReference>
<evidence type="ECO:0000256" key="2">
    <source>
        <dbReference type="SAM" id="SignalP"/>
    </source>
</evidence>
<dbReference type="InterPro" id="IPR011042">
    <property type="entry name" value="6-blade_b-propeller_TolB-like"/>
</dbReference>
<dbReference type="EMBL" id="CP023406">
    <property type="protein sequence ID" value="ATD67552.1"/>
    <property type="molecule type" value="Genomic_DNA"/>
</dbReference>
<sequence>MMSARRFRPCFLSIAIVGLLAGATPAFAQQADGTDTAARNTVFKPGPVEPTPAHLQQIKLPEGFEIGVFASRLLNPRILAVHPAGHIYVSRREQGDVLLLHDADGDGRADGAPTQVLHRPQAHGLAVHGDHLYVVTVKELLRAPIQPDGTLGELELLVDDLPDGGQHPNRTLAFGPDGMLYLSVGSTCNACNETNPEHATILRMKPDGSSRSIFASGLRNTIGFGWQPVTGELWGMDHNIDSLGDEQHPEELNRIEMGKQYGWPHVFADGGLHPQTTPPGGITKAQWRDLSVPMVMGYTAHAAPMQMAFYQGASFPSEYQGDAFVAMRGSWNRKPAAGYEVARVRFERGEPKAIESFASGFLVDGGNAQIARPVGLAVMPDGALLMSDDGNGMIYRIAYNGGTQRAGRQNQPPAPVPAGPMERQARQGHGVPLAFDRRETGQRGGASSSLQTEAFADGQAIPLRYSEYGEGVSPPLRWSAVEGAQSYALVMEDPDAEMPKPFVHWVAWNIPGQSTSLPEGLITHPRLTEPEDLRQGRNSYGSTGYFGPKPPPGTGVHHYHFQVFALDAPLDVAPGADRDTVLEAMRGHVIGKARVIGTFAAPEE</sequence>
<evidence type="ECO:0000259" key="3">
    <source>
        <dbReference type="Pfam" id="PF22807"/>
    </source>
</evidence>
<dbReference type="InterPro" id="IPR011041">
    <property type="entry name" value="Quinoprot_gluc/sorb_DH_b-prop"/>
</dbReference>
<dbReference type="KEGG" id="lum:CNR27_08990"/>
<keyword evidence="5" id="KW-1185">Reference proteome</keyword>
<keyword evidence="2" id="KW-0732">Signal</keyword>
<dbReference type="InterPro" id="IPR008914">
    <property type="entry name" value="PEBP"/>
</dbReference>
<reference evidence="5" key="1">
    <citation type="submission" date="2017-09" db="EMBL/GenBank/DDBJ databases">
        <title>Luteimonas liuhanmingii sp.nov., isolated from the intestinal contents of Tibetan Plateau Pika in Yushu, Qinghai Province, China.</title>
        <authorList>
            <person name="Gui Z."/>
        </authorList>
    </citation>
    <scope>NUCLEOTIDE SEQUENCE [LARGE SCALE GENOMIC DNA]</scope>
    <source>
        <strain evidence="5">100111</strain>
    </source>
</reference>
<dbReference type="AlphaFoldDB" id="A0A290XEI4"/>
<dbReference type="InterPro" id="IPR036610">
    <property type="entry name" value="PEBP-like_sf"/>
</dbReference>
<gene>
    <name evidence="4" type="ORF">CNR27_08990</name>
</gene>
<protein>
    <submittedName>
        <fullName evidence="4">YbhB/YbcL family Raf kinase inhibitor-like protein</fullName>
    </submittedName>
</protein>
<dbReference type="Gene3D" id="3.90.280.10">
    <property type="entry name" value="PEBP-like"/>
    <property type="match status" value="1"/>
</dbReference>
<dbReference type="SUPFAM" id="SSF49777">
    <property type="entry name" value="PEBP-like"/>
    <property type="match status" value="1"/>
</dbReference>
<proteinExistence type="predicted"/>
<dbReference type="PANTHER" id="PTHR33546:SF1">
    <property type="entry name" value="LARGE, MULTIFUNCTIONAL SECRETED PROTEIN"/>
    <property type="match status" value="1"/>
</dbReference>
<evidence type="ECO:0000313" key="4">
    <source>
        <dbReference type="EMBL" id="ATD67552.1"/>
    </source>
</evidence>